<reference evidence="2" key="1">
    <citation type="journal article" date="2023" name="Front. Plant Sci.">
        <title>Chromosomal-level genome assembly of Melastoma candidum provides insights into trichome evolution.</title>
        <authorList>
            <person name="Zhong Y."/>
            <person name="Wu W."/>
            <person name="Sun C."/>
            <person name="Zou P."/>
            <person name="Liu Y."/>
            <person name="Dai S."/>
            <person name="Zhou R."/>
        </authorList>
    </citation>
    <scope>NUCLEOTIDE SEQUENCE [LARGE SCALE GENOMIC DNA]</scope>
</reference>
<evidence type="ECO:0000313" key="2">
    <source>
        <dbReference type="Proteomes" id="UP001057402"/>
    </source>
</evidence>
<protein>
    <submittedName>
        <fullName evidence="1">Uncharacterized protein</fullName>
    </submittedName>
</protein>
<comment type="caution">
    <text evidence="1">The sequence shown here is derived from an EMBL/GenBank/DDBJ whole genome shotgun (WGS) entry which is preliminary data.</text>
</comment>
<sequence>MSSSPSSSTSGPTVEIKLSRSSRVFRPSDIIEGKIVVRSASSVSHYGVRLSINGSVNMQVRGGSAGIIESLVGAVKPITIVNRIIEVRSPGRIPRGTTEMPFSIGLRQPGEDNYERFYETFHGANINIQYLLTADITRGYLQKSLSGMMEFIVESDKAELLDQPMSPEMVVFYITQDTQKHPLLPELKSGGFRVTGKMSTLCSLSDPISGHLTVDTSVVPIQSIDLHLFRTESVLFGDRIVTETSLVQTTQIADGDVCRGLTLPLYIILPRLLTCPTVLAGPFSVEFKVSIVITFQSELSKTYTKTDPRNPKLWTAMETLPLELVRTK</sequence>
<dbReference type="Proteomes" id="UP001057402">
    <property type="component" value="Chromosome 9"/>
</dbReference>
<evidence type="ECO:0000313" key="1">
    <source>
        <dbReference type="EMBL" id="KAI4326282.1"/>
    </source>
</evidence>
<accession>A0ACB9MRQ4</accession>
<gene>
    <name evidence="1" type="ORF">MLD38_031611</name>
</gene>
<keyword evidence="2" id="KW-1185">Reference proteome</keyword>
<dbReference type="EMBL" id="CM042888">
    <property type="protein sequence ID" value="KAI4326282.1"/>
    <property type="molecule type" value="Genomic_DNA"/>
</dbReference>
<organism evidence="1 2">
    <name type="scientific">Melastoma candidum</name>
    <dbReference type="NCBI Taxonomy" id="119954"/>
    <lineage>
        <taxon>Eukaryota</taxon>
        <taxon>Viridiplantae</taxon>
        <taxon>Streptophyta</taxon>
        <taxon>Embryophyta</taxon>
        <taxon>Tracheophyta</taxon>
        <taxon>Spermatophyta</taxon>
        <taxon>Magnoliopsida</taxon>
        <taxon>eudicotyledons</taxon>
        <taxon>Gunneridae</taxon>
        <taxon>Pentapetalae</taxon>
        <taxon>rosids</taxon>
        <taxon>malvids</taxon>
        <taxon>Myrtales</taxon>
        <taxon>Melastomataceae</taxon>
        <taxon>Melastomatoideae</taxon>
        <taxon>Melastomateae</taxon>
        <taxon>Melastoma</taxon>
    </lineage>
</organism>
<name>A0ACB9MRQ4_9MYRT</name>
<proteinExistence type="predicted"/>